<dbReference type="Gene3D" id="3.30.70.80">
    <property type="entry name" value="Peptidase S8 propeptide/proteinase inhibitor I9"/>
    <property type="match status" value="1"/>
</dbReference>
<keyword evidence="1" id="KW-0812">Transmembrane</keyword>
<comment type="caution">
    <text evidence="3">The sequence shown here is derived from an EMBL/GenBank/DDBJ whole genome shotgun (WGS) entry which is preliminary data.</text>
</comment>
<evidence type="ECO:0000313" key="4">
    <source>
        <dbReference type="Proteomes" id="UP000712673"/>
    </source>
</evidence>
<keyword evidence="1" id="KW-0472">Membrane</keyword>
<accession>A0A937W3Y5</accession>
<protein>
    <recommendedName>
        <fullName evidence="2">Fervidolysin-like N-terminal prodomain domain-containing protein</fullName>
    </recommendedName>
</protein>
<reference evidence="3" key="1">
    <citation type="submission" date="2019-03" db="EMBL/GenBank/DDBJ databases">
        <title>Lake Tanganyika Metagenome-Assembled Genomes (MAGs).</title>
        <authorList>
            <person name="Tran P."/>
        </authorList>
    </citation>
    <scope>NUCLEOTIDE SEQUENCE</scope>
    <source>
        <strain evidence="3">K_DeepCast_65m_m2_066</strain>
    </source>
</reference>
<organism evidence="3 4">
    <name type="scientific">Tectimicrobiota bacterium</name>
    <dbReference type="NCBI Taxonomy" id="2528274"/>
    <lineage>
        <taxon>Bacteria</taxon>
        <taxon>Pseudomonadati</taxon>
        <taxon>Nitrospinota/Tectimicrobiota group</taxon>
        <taxon>Candidatus Tectimicrobiota</taxon>
    </lineage>
</organism>
<dbReference type="EMBL" id="VGLS01000824">
    <property type="protein sequence ID" value="MBM3226202.1"/>
    <property type="molecule type" value="Genomic_DNA"/>
</dbReference>
<dbReference type="InterPro" id="IPR054399">
    <property type="entry name" value="Fervidolysin-like_N_prodom"/>
</dbReference>
<keyword evidence="1" id="KW-1133">Transmembrane helix</keyword>
<sequence>MPGAMQHHGCSVLLTYRPTCVVSLVLFVCMLLGLLVFPAVLYAQVGANEEPAVPNELLVGLKGGVPHERRQAMHAAVGARLVDEFPQINVHLLRIPAGARRAMIRALSEHPDVKFVEPNSLARGGYLPNDPSYPS</sequence>
<dbReference type="InterPro" id="IPR037045">
    <property type="entry name" value="S8pro/Inhibitor_I9_sf"/>
</dbReference>
<dbReference type="Proteomes" id="UP000712673">
    <property type="component" value="Unassembled WGS sequence"/>
</dbReference>
<evidence type="ECO:0000259" key="2">
    <source>
        <dbReference type="Pfam" id="PF22148"/>
    </source>
</evidence>
<feature type="transmembrane region" description="Helical" evidence="1">
    <location>
        <begin position="21"/>
        <end position="43"/>
    </location>
</feature>
<dbReference type="Pfam" id="PF22148">
    <property type="entry name" value="Fervidolysin_NPro-like"/>
    <property type="match status" value="1"/>
</dbReference>
<gene>
    <name evidence="3" type="ORF">FJZ47_20750</name>
</gene>
<evidence type="ECO:0000313" key="3">
    <source>
        <dbReference type="EMBL" id="MBM3226202.1"/>
    </source>
</evidence>
<evidence type="ECO:0000256" key="1">
    <source>
        <dbReference type="SAM" id="Phobius"/>
    </source>
</evidence>
<feature type="non-terminal residue" evidence="3">
    <location>
        <position position="135"/>
    </location>
</feature>
<name>A0A937W3Y5_UNCTE</name>
<feature type="domain" description="Fervidolysin-like N-terminal prodomain" evidence="2">
    <location>
        <begin position="43"/>
        <end position="119"/>
    </location>
</feature>
<proteinExistence type="predicted"/>
<dbReference type="AlphaFoldDB" id="A0A937W3Y5"/>